<dbReference type="Gene3D" id="2.40.50.40">
    <property type="match status" value="1"/>
</dbReference>
<feature type="domain" description="Chemokine interleukin-8-like" evidence="2">
    <location>
        <begin position="38"/>
        <end position="69"/>
    </location>
</feature>
<dbReference type="GO" id="GO:0006955">
    <property type="term" value="P:immune response"/>
    <property type="evidence" value="ECO:0007669"/>
    <property type="project" value="InterPro"/>
</dbReference>
<sequence>MKTLTSTLHVSSYRQDLRVKTHLEAPGISVDYNTAPADCCFNFYTRSLPLKFVTGITESHSSCPMQAFMKDERGCADNGQAVDVKVSVCMLCSLFIVQMQ</sequence>
<dbReference type="AlphaFoldDB" id="A0A3B4WRR5"/>
<name>A0A3B4WRR5_SERLL</name>
<evidence type="ECO:0000256" key="1">
    <source>
        <dbReference type="ARBA" id="ARBA00022514"/>
    </source>
</evidence>
<dbReference type="InterPro" id="IPR036048">
    <property type="entry name" value="Interleukin_8-like_sf"/>
</dbReference>
<accession>A0A3B4WRR5</accession>
<organism evidence="3 4">
    <name type="scientific">Seriola lalandi dorsalis</name>
    <dbReference type="NCBI Taxonomy" id="1841481"/>
    <lineage>
        <taxon>Eukaryota</taxon>
        <taxon>Metazoa</taxon>
        <taxon>Chordata</taxon>
        <taxon>Craniata</taxon>
        <taxon>Vertebrata</taxon>
        <taxon>Euteleostomi</taxon>
        <taxon>Actinopterygii</taxon>
        <taxon>Neopterygii</taxon>
        <taxon>Teleostei</taxon>
        <taxon>Neoteleostei</taxon>
        <taxon>Acanthomorphata</taxon>
        <taxon>Carangaria</taxon>
        <taxon>Carangiformes</taxon>
        <taxon>Carangidae</taxon>
        <taxon>Seriola</taxon>
    </lineage>
</organism>
<reference evidence="3" key="1">
    <citation type="submission" date="2025-08" db="UniProtKB">
        <authorList>
            <consortium name="Ensembl"/>
        </authorList>
    </citation>
    <scope>IDENTIFICATION</scope>
</reference>
<protein>
    <recommendedName>
        <fullName evidence="2">Chemokine interleukin-8-like domain-containing protein</fullName>
    </recommendedName>
</protein>
<dbReference type="Proteomes" id="UP000261360">
    <property type="component" value="Unplaced"/>
</dbReference>
<evidence type="ECO:0000259" key="2">
    <source>
        <dbReference type="Pfam" id="PF00048"/>
    </source>
</evidence>
<reference evidence="3" key="2">
    <citation type="submission" date="2025-09" db="UniProtKB">
        <authorList>
            <consortium name="Ensembl"/>
        </authorList>
    </citation>
    <scope>IDENTIFICATION</scope>
</reference>
<dbReference type="GO" id="GO:0005615">
    <property type="term" value="C:extracellular space"/>
    <property type="evidence" value="ECO:0007669"/>
    <property type="project" value="UniProtKB-KW"/>
</dbReference>
<dbReference type="GO" id="GO:0008009">
    <property type="term" value="F:chemokine activity"/>
    <property type="evidence" value="ECO:0007669"/>
    <property type="project" value="InterPro"/>
</dbReference>
<keyword evidence="4" id="KW-1185">Reference proteome</keyword>
<proteinExistence type="predicted"/>
<dbReference type="InterPro" id="IPR001811">
    <property type="entry name" value="Chemokine_IL8-like_dom"/>
</dbReference>
<dbReference type="SUPFAM" id="SSF54117">
    <property type="entry name" value="Interleukin 8-like chemokines"/>
    <property type="match status" value="1"/>
</dbReference>
<keyword evidence="1" id="KW-0202">Cytokine</keyword>
<dbReference type="Ensembl" id="ENSSLDT00000003975.1">
    <property type="protein sequence ID" value="ENSSLDP00000003843.1"/>
    <property type="gene ID" value="ENSSLDG00000003039.1"/>
</dbReference>
<evidence type="ECO:0000313" key="3">
    <source>
        <dbReference type="Ensembl" id="ENSSLDP00000003843.1"/>
    </source>
</evidence>
<evidence type="ECO:0000313" key="4">
    <source>
        <dbReference type="Proteomes" id="UP000261360"/>
    </source>
</evidence>
<dbReference type="Pfam" id="PF00048">
    <property type="entry name" value="IL8"/>
    <property type="match status" value="1"/>
</dbReference>